<name>A0A9P4Y501_CRYP1</name>
<organism evidence="1 2">
    <name type="scientific">Cryphonectria parasitica (strain ATCC 38755 / EP155)</name>
    <dbReference type="NCBI Taxonomy" id="660469"/>
    <lineage>
        <taxon>Eukaryota</taxon>
        <taxon>Fungi</taxon>
        <taxon>Dikarya</taxon>
        <taxon>Ascomycota</taxon>
        <taxon>Pezizomycotina</taxon>
        <taxon>Sordariomycetes</taxon>
        <taxon>Sordariomycetidae</taxon>
        <taxon>Diaporthales</taxon>
        <taxon>Cryphonectriaceae</taxon>
        <taxon>Cryphonectria-Endothia species complex</taxon>
        <taxon>Cryphonectria</taxon>
    </lineage>
</organism>
<dbReference type="RefSeq" id="XP_040777206.1">
    <property type="nucleotide sequence ID" value="XM_040914959.1"/>
</dbReference>
<evidence type="ECO:0000313" key="2">
    <source>
        <dbReference type="Proteomes" id="UP000803844"/>
    </source>
</evidence>
<dbReference type="EMBL" id="MU032347">
    <property type="protein sequence ID" value="KAF3766245.1"/>
    <property type="molecule type" value="Genomic_DNA"/>
</dbReference>
<gene>
    <name evidence="1" type="ORF">M406DRAFT_101619</name>
</gene>
<proteinExistence type="predicted"/>
<protein>
    <submittedName>
        <fullName evidence="1">Uncharacterized protein</fullName>
    </submittedName>
</protein>
<dbReference type="GeneID" id="63832088"/>
<sequence length="91" mass="10699">MNMPLGPSRPHLQNQLDWARGAEAISRNADAELPLSPWPCMNYVFRFRNHDRLGTLPVFRAVRMDYLQLFDGYIGLSRVCLLYKFQQDRRS</sequence>
<accession>A0A9P4Y501</accession>
<keyword evidence="2" id="KW-1185">Reference proteome</keyword>
<comment type="caution">
    <text evidence="1">The sequence shown here is derived from an EMBL/GenBank/DDBJ whole genome shotgun (WGS) entry which is preliminary data.</text>
</comment>
<dbReference type="AlphaFoldDB" id="A0A9P4Y501"/>
<dbReference type="Proteomes" id="UP000803844">
    <property type="component" value="Unassembled WGS sequence"/>
</dbReference>
<evidence type="ECO:0000313" key="1">
    <source>
        <dbReference type="EMBL" id="KAF3766245.1"/>
    </source>
</evidence>
<reference evidence="1" key="1">
    <citation type="journal article" date="2020" name="Phytopathology">
        <title>Genome sequence of the chestnut blight fungus Cryphonectria parasitica EP155: A fundamental resource for an archetypical invasive plant pathogen.</title>
        <authorList>
            <person name="Crouch J.A."/>
            <person name="Dawe A."/>
            <person name="Aerts A."/>
            <person name="Barry K."/>
            <person name="Churchill A.C.L."/>
            <person name="Grimwood J."/>
            <person name="Hillman B."/>
            <person name="Milgroom M.G."/>
            <person name="Pangilinan J."/>
            <person name="Smith M."/>
            <person name="Salamov A."/>
            <person name="Schmutz J."/>
            <person name="Yadav J."/>
            <person name="Grigoriev I.V."/>
            <person name="Nuss D."/>
        </authorList>
    </citation>
    <scope>NUCLEOTIDE SEQUENCE</scope>
    <source>
        <strain evidence="1">EP155</strain>
    </source>
</reference>